<feature type="transmembrane region" description="Helical" evidence="2">
    <location>
        <begin position="104"/>
        <end position="124"/>
    </location>
</feature>
<organism evidence="3 4">
    <name type="scientific">Marasmius oreades</name>
    <name type="common">fairy-ring Marasmius</name>
    <dbReference type="NCBI Taxonomy" id="181124"/>
    <lineage>
        <taxon>Eukaryota</taxon>
        <taxon>Fungi</taxon>
        <taxon>Dikarya</taxon>
        <taxon>Basidiomycota</taxon>
        <taxon>Agaricomycotina</taxon>
        <taxon>Agaricomycetes</taxon>
        <taxon>Agaricomycetidae</taxon>
        <taxon>Agaricales</taxon>
        <taxon>Marasmiineae</taxon>
        <taxon>Marasmiaceae</taxon>
        <taxon>Marasmius</taxon>
    </lineage>
</organism>
<feature type="compositionally biased region" description="Polar residues" evidence="1">
    <location>
        <begin position="270"/>
        <end position="280"/>
    </location>
</feature>
<feature type="transmembrane region" description="Helical" evidence="2">
    <location>
        <begin position="136"/>
        <end position="155"/>
    </location>
</feature>
<gene>
    <name evidence="3" type="ORF">E1B28_000413</name>
</gene>
<feature type="region of interest" description="Disordered" evidence="1">
    <location>
        <begin position="859"/>
        <end position="892"/>
    </location>
</feature>
<feature type="transmembrane region" description="Helical" evidence="2">
    <location>
        <begin position="348"/>
        <end position="371"/>
    </location>
</feature>
<name>A0A9P7V1E8_9AGAR</name>
<dbReference type="AlphaFoldDB" id="A0A9P7V1E8"/>
<feature type="compositionally biased region" description="Low complexity" evidence="1">
    <location>
        <begin position="253"/>
        <end position="263"/>
    </location>
</feature>
<keyword evidence="2" id="KW-0472">Membrane</keyword>
<feature type="region of interest" description="Disordered" evidence="1">
    <location>
        <begin position="907"/>
        <end position="945"/>
    </location>
</feature>
<feature type="transmembrane region" description="Helical" evidence="2">
    <location>
        <begin position="40"/>
        <end position="63"/>
    </location>
</feature>
<comment type="caution">
    <text evidence="3">The sequence shown here is derived from an EMBL/GenBank/DDBJ whole genome shotgun (WGS) entry which is preliminary data.</text>
</comment>
<keyword evidence="4" id="KW-1185">Reference proteome</keyword>
<dbReference type="EMBL" id="CM032181">
    <property type="protein sequence ID" value="KAG7098467.1"/>
    <property type="molecule type" value="Genomic_DNA"/>
</dbReference>
<feature type="region of interest" description="Disordered" evidence="1">
    <location>
        <begin position="962"/>
        <end position="1006"/>
    </location>
</feature>
<reference evidence="3" key="1">
    <citation type="journal article" date="2021" name="Genome Biol. Evol.">
        <title>The assembled and annotated genome of the fairy-ring fungus Marasmius oreades.</title>
        <authorList>
            <person name="Hiltunen M."/>
            <person name="Ament-Velasquez S.L."/>
            <person name="Johannesson H."/>
        </authorList>
    </citation>
    <scope>NUCLEOTIDE SEQUENCE</scope>
    <source>
        <strain evidence="3">03SP1</strain>
    </source>
</reference>
<feature type="transmembrane region" description="Helical" evidence="2">
    <location>
        <begin position="6"/>
        <end position="28"/>
    </location>
</feature>
<sequence>MPYTLFILSCSLLLTVPFLSLLLVFITYRRGEVQLSHHDAPLLYALISALAILSTLSGLLRLLDLNLSLGHAVQASRTVLVVILSCSMIYLISSTNQSEVLSKAALNTYVASLSVLLLCGTVLTYTGHVTPVLPPLFYLLFSTATLPLLVYIILAQHCRFTSSCRAPRFVTVMFPHDGREDVEKTTPSNITVSPHGSCKKSSLDNIPLPVTITFPSPTHTRCQPLCDHSIDFPVRMRTRSGQTSEAKTPPRTPTRTRTWSTPPRMFPHQRTPSLSARSVSSTPSLPRTSFKLSFWVYLLAAQMSALLSQLFEVCYHTLISSRHSEAINVSRSMFNFEPVIPEATDLSLVAMGFIVNLTLVVSVGCVTKSLLLLTTFSTRMQSCHPHTRTVYAPSNHSHSPQSNPLEPRKFACMADGVAPTVNTSNLDTKTALGLAPSCSVSHKMPHILPWIPAKYNFEYHEEAEEQAPAAHHHRQREGEERQLSTSSSSVRDKVSPAPPTRQTHISHISMYSEHLPITPPLTKDNTRTPPSTGGLRLTPPSLANHIRILTERQATTFARSHSHSSSFELPGVASLSMRIGHDPRFFHDIEDEDRYTIPHSPTPVTRKKKPIPPVVRVNVQEEVDVTRDIPTRPRTDSILTTPVRRRRPRRPWTSEGTVSSEGGIGSEGNVASTRRSTSTFSTFFSSISVGRWSDIFHLGSGGHANHNKSASQGSLRRADGFERLNDPYEKSGQKFLAPLPLDQWELEILELGLGPTSSRSSNATITPPKWTLKKSFTQLQDHTACSAWLSDPDPFAAPPRGAVTFVSSVKDQGVTRFGVGESREDFEQSQPPTRMSAWGKLVLPVPSISHIPVVPPLPTIATGETRTGRSIRRPSSTKNLKPASSAVPSSPFIPTVLRDPSLYYRPGLPRSVSTPDVRKETFSPSKSTLTTNHTQTSTSPLHHEMPVEEALLAQRLLWKLNMDSRRMPTPTERKKKRGKSNGHVERNGESDCSETQKRSKSLVGRR</sequence>
<feature type="compositionally biased region" description="Basic and acidic residues" evidence="1">
    <location>
        <begin position="982"/>
        <end position="997"/>
    </location>
</feature>
<feature type="region of interest" description="Disordered" evidence="1">
    <location>
        <begin position="463"/>
        <end position="539"/>
    </location>
</feature>
<evidence type="ECO:0000256" key="2">
    <source>
        <dbReference type="SAM" id="Phobius"/>
    </source>
</evidence>
<proteinExistence type="predicted"/>
<evidence type="ECO:0000313" key="3">
    <source>
        <dbReference type="EMBL" id="KAG7098467.1"/>
    </source>
</evidence>
<feature type="region of interest" description="Disordered" evidence="1">
    <location>
        <begin position="644"/>
        <end position="672"/>
    </location>
</feature>
<evidence type="ECO:0000313" key="4">
    <source>
        <dbReference type="Proteomes" id="UP001049176"/>
    </source>
</evidence>
<keyword evidence="2" id="KW-0812">Transmembrane</keyword>
<dbReference type="KEGG" id="more:E1B28_000413"/>
<dbReference type="RefSeq" id="XP_043014937.1">
    <property type="nucleotide sequence ID" value="XM_043146237.1"/>
</dbReference>
<dbReference type="GeneID" id="66069489"/>
<protein>
    <submittedName>
        <fullName evidence="3">Uncharacterized protein</fullName>
    </submittedName>
</protein>
<evidence type="ECO:0000256" key="1">
    <source>
        <dbReference type="SAM" id="MobiDB-lite"/>
    </source>
</evidence>
<feature type="region of interest" description="Disordered" evidence="1">
    <location>
        <begin position="238"/>
        <end position="280"/>
    </location>
</feature>
<keyword evidence="2" id="KW-1133">Transmembrane helix</keyword>
<dbReference type="Proteomes" id="UP001049176">
    <property type="component" value="Chromosome 1"/>
</dbReference>
<feature type="compositionally biased region" description="Low complexity" evidence="1">
    <location>
        <begin position="925"/>
        <end position="939"/>
    </location>
</feature>
<dbReference type="OrthoDB" id="2964094at2759"/>
<feature type="transmembrane region" description="Helical" evidence="2">
    <location>
        <begin position="75"/>
        <end position="92"/>
    </location>
</feature>
<accession>A0A9P7V1E8</accession>